<reference evidence="3 4" key="1">
    <citation type="journal article" date="2015" name="Nature">
        <title>rRNA introns, odd ribosomes, and small enigmatic genomes across a large radiation of phyla.</title>
        <authorList>
            <person name="Brown C.T."/>
            <person name="Hug L.A."/>
            <person name="Thomas B.C."/>
            <person name="Sharon I."/>
            <person name="Castelle C.J."/>
            <person name="Singh A."/>
            <person name="Wilkins M.J."/>
            <person name="Williams K.H."/>
            <person name="Banfield J.F."/>
        </authorList>
    </citation>
    <scope>NUCLEOTIDE SEQUENCE [LARGE SCALE GENOMIC DNA]</scope>
</reference>
<feature type="transmembrane region" description="Helical" evidence="1">
    <location>
        <begin position="190"/>
        <end position="213"/>
    </location>
</feature>
<accession>A0A0G0UTM4</accession>
<evidence type="ECO:0000256" key="1">
    <source>
        <dbReference type="SAM" id="Phobius"/>
    </source>
</evidence>
<dbReference type="AlphaFoldDB" id="A0A0G0UTM4"/>
<dbReference type="InterPro" id="IPR018649">
    <property type="entry name" value="SHOCT"/>
</dbReference>
<proteinExistence type="predicted"/>
<feature type="domain" description="SHOCT" evidence="2">
    <location>
        <begin position="224"/>
        <end position="250"/>
    </location>
</feature>
<dbReference type="PATRIC" id="fig|1618474.3.peg.882"/>
<dbReference type="EMBL" id="LCAN01000030">
    <property type="protein sequence ID" value="KKR92078.1"/>
    <property type="molecule type" value="Genomic_DNA"/>
</dbReference>
<keyword evidence="1" id="KW-0812">Transmembrane</keyword>
<keyword evidence="1" id="KW-1133">Transmembrane helix</keyword>
<protein>
    <recommendedName>
        <fullName evidence="2">SHOCT domain-containing protein</fullName>
    </recommendedName>
</protein>
<evidence type="ECO:0000313" key="3">
    <source>
        <dbReference type="EMBL" id="KKR92078.1"/>
    </source>
</evidence>
<evidence type="ECO:0000313" key="4">
    <source>
        <dbReference type="Proteomes" id="UP000034961"/>
    </source>
</evidence>
<keyword evidence="1" id="KW-0472">Membrane</keyword>
<gene>
    <name evidence="3" type="ORF">UU41_C0030G0010</name>
</gene>
<organism evidence="3 4">
    <name type="scientific">Candidatus Roizmanbacteria bacterium GW2011_GWA1_41_13</name>
    <dbReference type="NCBI Taxonomy" id="1618474"/>
    <lineage>
        <taxon>Bacteria</taxon>
        <taxon>Candidatus Roizmaniibacteriota</taxon>
    </lineage>
</organism>
<dbReference type="Proteomes" id="UP000034961">
    <property type="component" value="Unassembled WGS sequence"/>
</dbReference>
<name>A0A0G0UTM4_9BACT</name>
<comment type="caution">
    <text evidence="3">The sequence shown here is derived from an EMBL/GenBank/DDBJ whole genome shotgun (WGS) entry which is preliminary data.</text>
</comment>
<evidence type="ECO:0000259" key="2">
    <source>
        <dbReference type="Pfam" id="PF09851"/>
    </source>
</evidence>
<sequence>MSIQLSGELLIRVNKHMKKILFITILLSALLFVPSSTFAQGMMNWTSTPSGAVSDDHTAQEEAEGKEIWEKLQAKQLECKNLTDEQYGFLGEYFMGQSIGDTQRHAFMNQMMMNMMGEEGEEQMHIAMGKRMSGCEPNAQVPSSGAGFMPMMNMMMAPLRQGFEGQGGGGNPMMGFGWNNMMGGWGGFGLGWLSMLLFWGILILGVVALIRYLTKSGDNKGGKTPLDILKERYAKGEIDKKEFEQMKKDLT</sequence>
<dbReference type="Pfam" id="PF09851">
    <property type="entry name" value="SHOCT"/>
    <property type="match status" value="1"/>
</dbReference>